<dbReference type="AlphaFoldDB" id="A0AA85JYE6"/>
<dbReference type="PANTHER" id="PTHR16052">
    <property type="entry name" value="TBCC DOMAIN-CONTAINING PROTEIN 1"/>
    <property type="match status" value="1"/>
</dbReference>
<evidence type="ECO:0000313" key="5">
    <source>
        <dbReference type="WBParaSite" id="TREG1_49810.2"/>
    </source>
</evidence>
<dbReference type="InterPro" id="IPR016098">
    <property type="entry name" value="CAP/MinC_C"/>
</dbReference>
<keyword evidence="4" id="KW-1185">Reference proteome</keyword>
<comment type="similarity">
    <text evidence="1">Belongs to the TBCC family.</text>
</comment>
<dbReference type="GO" id="GO:0051684">
    <property type="term" value="P:maintenance of Golgi location"/>
    <property type="evidence" value="ECO:0007669"/>
    <property type="project" value="TreeGrafter"/>
</dbReference>
<dbReference type="GO" id="GO:0031616">
    <property type="term" value="C:spindle pole centrosome"/>
    <property type="evidence" value="ECO:0007669"/>
    <property type="project" value="TreeGrafter"/>
</dbReference>
<dbReference type="WBParaSite" id="TREG1_49810.2">
    <property type="protein sequence ID" value="TREG1_49810.2"/>
    <property type="gene ID" value="TREG1_49810"/>
</dbReference>
<dbReference type="InterPro" id="IPR012945">
    <property type="entry name" value="Tubulin-bd_cofactor_C_dom"/>
</dbReference>
<reference evidence="5" key="2">
    <citation type="submission" date="2023-11" db="UniProtKB">
        <authorList>
            <consortium name="WormBaseParasite"/>
        </authorList>
    </citation>
    <scope>IDENTIFICATION</scope>
</reference>
<dbReference type="PROSITE" id="PS51329">
    <property type="entry name" value="C_CAP_COFACTOR_C"/>
    <property type="match status" value="1"/>
</dbReference>
<reference evidence="4" key="1">
    <citation type="submission" date="2022-06" db="EMBL/GenBank/DDBJ databases">
        <authorList>
            <person name="Berger JAMES D."/>
            <person name="Berger JAMES D."/>
        </authorList>
    </citation>
    <scope>NUCLEOTIDE SEQUENCE [LARGE SCALE GENOMIC DNA]</scope>
</reference>
<dbReference type="InterPro" id="IPR039589">
    <property type="entry name" value="TBCC1"/>
</dbReference>
<evidence type="ECO:0000256" key="2">
    <source>
        <dbReference type="SAM" id="MobiDB-lite"/>
    </source>
</evidence>
<evidence type="ECO:0000313" key="4">
    <source>
        <dbReference type="Proteomes" id="UP000050795"/>
    </source>
</evidence>
<protein>
    <recommendedName>
        <fullName evidence="3">C-CAP/cofactor C-like domain-containing protein</fullName>
    </recommendedName>
</protein>
<proteinExistence type="inferred from homology"/>
<dbReference type="InterPro" id="IPR017901">
    <property type="entry name" value="C-CAP_CF_C-like"/>
</dbReference>
<feature type="compositionally biased region" description="Polar residues" evidence="2">
    <location>
        <begin position="692"/>
        <end position="719"/>
    </location>
</feature>
<dbReference type="Gene3D" id="2.160.20.70">
    <property type="match status" value="1"/>
</dbReference>
<name>A0AA85JYE6_TRIRE</name>
<dbReference type="GO" id="GO:0051661">
    <property type="term" value="P:maintenance of centrosome location"/>
    <property type="evidence" value="ECO:0007669"/>
    <property type="project" value="TreeGrafter"/>
</dbReference>
<sequence length="773" mass="86091">MAKASHVTLRLWPRAEPFTYGIFQVHPHPRLAVHNIKKLVTYAKTKNKAVSRLSYSVWKHVACNKLQLTEDLAWVLFHTCLTMSATHFERLKEVDERIFNAGSSVDAEKIRGSQSIELFTFVLFLYIQQINRISLRASAVSASAEWPGSYNRSSELDSGRSTPIRLCRNLDEQYHMQFISENLNEILDLLVEPDNHGGNSMDATLSEDAIEALNLILEGSADQGRTISSFSELVHMPTILPATGYSKVTRAFHLRGLHSWIRSWLSQNPFSVENCIRNGRRLQWRLSHQVGLDHGAGLNSNQQQQMQNDIMKRQKIVTNAHQVPRTGSHSGNKLVVMSMISRQIIARSSATLDGATLKIHRAHCSYLYLLSPMRSVTLDKCRKLTIVLGPIENTLQLNQCEDCLIISACRRAVLASCRRCTLHLAIQSRPILIQPPVPNTSSAAVVGSNIPGTMTGANTPTPGTPTPGSVTLVGNEEILLAPFHTTYMRLLEHLNRVNLSPKVNYWDRPFLLGQDSSRHDSSQQPSGGSRCWDLLQPAHFYPFNIPLLISASSESVDRNPVGGDYSHIGDANPRINPSSTNSLDLSALLITDTAKYFGDSDERRLENYISMANSILPIPLPTAYLIALRERAAIYQKWPQHIANAKLTLDQRHIFGTVVDQRFRQWLIESGNLRQLQLLELSTGHVNKIQSSNPTVNSVTANGNTLPVSSITPQGGNTDRGSHSVRSSHTSSRSSNVIPIRSDRLRNYSNNANEFNDNNAAADDDDGGYEDDI</sequence>
<accession>A0AA85JYE6</accession>
<dbReference type="PANTHER" id="PTHR16052:SF0">
    <property type="entry name" value="TBCC DOMAIN-CONTAINING PROTEIN 1"/>
    <property type="match status" value="1"/>
</dbReference>
<evidence type="ECO:0000259" key="3">
    <source>
        <dbReference type="PROSITE" id="PS51329"/>
    </source>
</evidence>
<feature type="compositionally biased region" description="Low complexity" evidence="2">
    <location>
        <begin position="747"/>
        <end position="761"/>
    </location>
</feature>
<feature type="compositionally biased region" description="Low complexity" evidence="2">
    <location>
        <begin position="724"/>
        <end position="735"/>
    </location>
</feature>
<feature type="compositionally biased region" description="Acidic residues" evidence="2">
    <location>
        <begin position="762"/>
        <end position="773"/>
    </location>
</feature>
<organism evidence="4 5">
    <name type="scientific">Trichobilharzia regenti</name>
    <name type="common">Nasal bird schistosome</name>
    <dbReference type="NCBI Taxonomy" id="157069"/>
    <lineage>
        <taxon>Eukaryota</taxon>
        <taxon>Metazoa</taxon>
        <taxon>Spiralia</taxon>
        <taxon>Lophotrochozoa</taxon>
        <taxon>Platyhelminthes</taxon>
        <taxon>Trematoda</taxon>
        <taxon>Digenea</taxon>
        <taxon>Strigeidida</taxon>
        <taxon>Schistosomatoidea</taxon>
        <taxon>Schistosomatidae</taxon>
        <taxon>Trichobilharzia</taxon>
    </lineage>
</organism>
<feature type="domain" description="C-CAP/cofactor C-like" evidence="3">
    <location>
        <begin position="324"/>
        <end position="475"/>
    </location>
</feature>
<feature type="region of interest" description="Disordered" evidence="2">
    <location>
        <begin position="692"/>
        <end position="773"/>
    </location>
</feature>
<dbReference type="Proteomes" id="UP000050795">
    <property type="component" value="Unassembled WGS sequence"/>
</dbReference>
<dbReference type="Pfam" id="PF07986">
    <property type="entry name" value="TBCC"/>
    <property type="match status" value="1"/>
</dbReference>
<evidence type="ECO:0000256" key="1">
    <source>
        <dbReference type="ARBA" id="ARBA00008848"/>
    </source>
</evidence>